<feature type="transmembrane region" description="Helical" evidence="11">
    <location>
        <begin position="91"/>
        <end position="112"/>
    </location>
</feature>
<comment type="similarity">
    <text evidence="8">Belongs to the MIP/aquaporin (TC 1.A.8) family. PIP (TC 1.A.8.11) subfamily.</text>
</comment>
<feature type="transmembrane region" description="Helical" evidence="11">
    <location>
        <begin position="209"/>
        <end position="230"/>
    </location>
</feature>
<sequence>MAGDQEEIVQQQRRQEHGCGGESNGKDYADPPPEPVLATSELRRWSLYRAAIAEFVATLLFLYVAVATVIGHKRQSSDSPDPCGGVGVLGIAWAFGGMIFLLVYCTAGISGGHINPAVTFALLLARKVSLPRAALYVAAQCLGAVCGVGLVKAIHSPGHFERLGGGANVVDDGYGKGTGLAAEVVGTFALVYTVFSATDAKRSARDSHIPVLQILAPLPIGFAVFVVHLATIPITGTGINPARSFGAAVVYNQAKAWHDQWIFWVGPLIGAAIATLYHEYILRASALKALGSFKAG</sequence>
<dbReference type="PANTHER" id="PTHR45687">
    <property type="entry name" value="AQUAPORIN OR AQUAGLYCEROPORIN RELATED"/>
    <property type="match status" value="1"/>
</dbReference>
<feature type="compositionally biased region" description="Basic and acidic residues" evidence="10">
    <location>
        <begin position="13"/>
        <end position="29"/>
    </location>
</feature>
<dbReference type="GO" id="GO:0005886">
    <property type="term" value="C:plasma membrane"/>
    <property type="evidence" value="ECO:0007669"/>
    <property type="project" value="UniProtKB-SubCell"/>
</dbReference>
<evidence type="ECO:0000256" key="9">
    <source>
        <dbReference type="RuleBase" id="RU000477"/>
    </source>
</evidence>
<name>A0A5J9V492_9POAL</name>
<feature type="transmembrane region" description="Helical" evidence="11">
    <location>
        <begin position="51"/>
        <end position="71"/>
    </location>
</feature>
<keyword evidence="2 9" id="KW-0813">Transport</keyword>
<evidence type="ECO:0000313" key="13">
    <source>
        <dbReference type="Proteomes" id="UP000324897"/>
    </source>
</evidence>
<keyword evidence="6 11" id="KW-1133">Transmembrane helix</keyword>
<dbReference type="AlphaFoldDB" id="A0A5J9V492"/>
<evidence type="ECO:0000256" key="1">
    <source>
        <dbReference type="ARBA" id="ARBA00004651"/>
    </source>
</evidence>
<dbReference type="PROSITE" id="PS00221">
    <property type="entry name" value="MIP"/>
    <property type="match status" value="1"/>
</dbReference>
<dbReference type="Proteomes" id="UP000324897">
    <property type="component" value="Chromosome 1"/>
</dbReference>
<dbReference type="PRINTS" id="PR00783">
    <property type="entry name" value="MINTRINSICP"/>
</dbReference>
<dbReference type="OrthoDB" id="3222at2759"/>
<dbReference type="NCBIfam" id="TIGR00861">
    <property type="entry name" value="MIP"/>
    <property type="match status" value="1"/>
</dbReference>
<gene>
    <name evidence="12" type="ORF">EJB05_21960</name>
</gene>
<proteinExistence type="inferred from homology"/>
<dbReference type="Pfam" id="PF00230">
    <property type="entry name" value="MIP"/>
    <property type="match status" value="1"/>
</dbReference>
<comment type="subcellular location">
    <subcellularLocation>
        <location evidence="1">Cell membrane</location>
        <topology evidence="1">Multi-pass membrane protein</topology>
    </subcellularLocation>
</comment>
<evidence type="ECO:0000256" key="3">
    <source>
        <dbReference type="ARBA" id="ARBA00022475"/>
    </source>
</evidence>
<keyword evidence="3" id="KW-1003">Cell membrane</keyword>
<feature type="transmembrane region" description="Helical" evidence="11">
    <location>
        <begin position="133"/>
        <end position="154"/>
    </location>
</feature>
<feature type="transmembrane region" description="Helical" evidence="11">
    <location>
        <begin position="174"/>
        <end position="197"/>
    </location>
</feature>
<evidence type="ECO:0008006" key="14">
    <source>
        <dbReference type="Google" id="ProtNLM"/>
    </source>
</evidence>
<evidence type="ECO:0000313" key="12">
    <source>
        <dbReference type="EMBL" id="TVU30344.1"/>
    </source>
</evidence>
<evidence type="ECO:0000256" key="11">
    <source>
        <dbReference type="SAM" id="Phobius"/>
    </source>
</evidence>
<protein>
    <recommendedName>
        <fullName evidence="14">Aquaporin</fullName>
    </recommendedName>
</protein>
<evidence type="ECO:0000256" key="6">
    <source>
        <dbReference type="ARBA" id="ARBA00022989"/>
    </source>
</evidence>
<organism evidence="12 13">
    <name type="scientific">Eragrostis curvula</name>
    <name type="common">weeping love grass</name>
    <dbReference type="NCBI Taxonomy" id="38414"/>
    <lineage>
        <taxon>Eukaryota</taxon>
        <taxon>Viridiplantae</taxon>
        <taxon>Streptophyta</taxon>
        <taxon>Embryophyta</taxon>
        <taxon>Tracheophyta</taxon>
        <taxon>Spermatophyta</taxon>
        <taxon>Magnoliopsida</taxon>
        <taxon>Liliopsida</taxon>
        <taxon>Poales</taxon>
        <taxon>Poaceae</taxon>
        <taxon>PACMAD clade</taxon>
        <taxon>Chloridoideae</taxon>
        <taxon>Eragrostideae</taxon>
        <taxon>Eragrostidinae</taxon>
        <taxon>Eragrostis</taxon>
    </lineage>
</organism>
<keyword evidence="5" id="KW-0677">Repeat</keyword>
<dbReference type="InterPro" id="IPR023271">
    <property type="entry name" value="Aquaporin-like"/>
</dbReference>
<dbReference type="InterPro" id="IPR022357">
    <property type="entry name" value="MIP_CS"/>
</dbReference>
<comment type="caution">
    <text evidence="12">The sequence shown here is derived from an EMBL/GenBank/DDBJ whole genome shotgun (WGS) entry which is preliminary data.</text>
</comment>
<evidence type="ECO:0000256" key="4">
    <source>
        <dbReference type="ARBA" id="ARBA00022692"/>
    </source>
</evidence>
<reference evidence="12 13" key="1">
    <citation type="journal article" date="2019" name="Sci. Rep.">
        <title>A high-quality genome of Eragrostis curvula grass provides insights into Poaceae evolution and supports new strategies to enhance forage quality.</title>
        <authorList>
            <person name="Carballo J."/>
            <person name="Santos B.A.C.M."/>
            <person name="Zappacosta D."/>
            <person name="Garbus I."/>
            <person name="Selva J.P."/>
            <person name="Gallo C.A."/>
            <person name="Diaz A."/>
            <person name="Albertini E."/>
            <person name="Caccamo M."/>
            <person name="Echenique V."/>
        </authorList>
    </citation>
    <scope>NUCLEOTIDE SEQUENCE [LARGE SCALE GENOMIC DNA]</scope>
    <source>
        <strain evidence="13">cv. Victoria</strain>
        <tissue evidence="12">Leaf</tissue>
    </source>
</reference>
<evidence type="ECO:0000256" key="8">
    <source>
        <dbReference type="ARBA" id="ARBA00038497"/>
    </source>
</evidence>
<accession>A0A5J9V492</accession>
<dbReference type="FunFam" id="1.20.1080.10:FF:000001">
    <property type="entry name" value="Probable aquaporin PIP1-2"/>
    <property type="match status" value="1"/>
</dbReference>
<keyword evidence="13" id="KW-1185">Reference proteome</keyword>
<dbReference type="Gramene" id="TVU30344">
    <property type="protein sequence ID" value="TVU30344"/>
    <property type="gene ID" value="EJB05_21960"/>
</dbReference>
<dbReference type="Gene3D" id="1.20.1080.10">
    <property type="entry name" value="Glycerol uptake facilitator protein"/>
    <property type="match status" value="1"/>
</dbReference>
<dbReference type="EMBL" id="RWGY01000011">
    <property type="protein sequence ID" value="TVU30344.1"/>
    <property type="molecule type" value="Genomic_DNA"/>
</dbReference>
<evidence type="ECO:0000256" key="5">
    <source>
        <dbReference type="ARBA" id="ARBA00022737"/>
    </source>
</evidence>
<feature type="non-terminal residue" evidence="12">
    <location>
        <position position="1"/>
    </location>
</feature>
<feature type="transmembrane region" description="Helical" evidence="11">
    <location>
        <begin position="261"/>
        <end position="282"/>
    </location>
</feature>
<evidence type="ECO:0000256" key="2">
    <source>
        <dbReference type="ARBA" id="ARBA00022448"/>
    </source>
</evidence>
<keyword evidence="4 9" id="KW-0812">Transmembrane</keyword>
<dbReference type="GO" id="GO:0015267">
    <property type="term" value="F:channel activity"/>
    <property type="evidence" value="ECO:0007669"/>
    <property type="project" value="InterPro"/>
</dbReference>
<dbReference type="InterPro" id="IPR000425">
    <property type="entry name" value="MIP"/>
</dbReference>
<evidence type="ECO:0000256" key="10">
    <source>
        <dbReference type="SAM" id="MobiDB-lite"/>
    </source>
</evidence>
<keyword evidence="7 11" id="KW-0472">Membrane</keyword>
<dbReference type="CDD" id="cd00333">
    <property type="entry name" value="MIP"/>
    <property type="match status" value="1"/>
</dbReference>
<dbReference type="SUPFAM" id="SSF81338">
    <property type="entry name" value="Aquaporin-like"/>
    <property type="match status" value="1"/>
</dbReference>
<feature type="region of interest" description="Disordered" evidence="10">
    <location>
        <begin position="1"/>
        <end position="33"/>
    </location>
</feature>
<evidence type="ECO:0000256" key="7">
    <source>
        <dbReference type="ARBA" id="ARBA00023136"/>
    </source>
</evidence>
<dbReference type="InterPro" id="IPR034294">
    <property type="entry name" value="Aquaporin_transptr"/>
</dbReference>